<dbReference type="EMBL" id="JARBDR010000246">
    <property type="protein sequence ID" value="KAJ8317305.1"/>
    <property type="molecule type" value="Genomic_DNA"/>
</dbReference>
<gene>
    <name evidence="2" type="ORF">KUTeg_005209</name>
</gene>
<dbReference type="PANTHER" id="PTHR24024">
    <property type="entry name" value="PULMONARY SURFACTANT-ASSOCIATED PROTEIN A"/>
    <property type="match status" value="1"/>
</dbReference>
<reference evidence="2 3" key="1">
    <citation type="submission" date="2022-12" db="EMBL/GenBank/DDBJ databases">
        <title>Chromosome-level genome of Tegillarca granosa.</title>
        <authorList>
            <person name="Kim J."/>
        </authorList>
    </citation>
    <scope>NUCLEOTIDE SEQUENCE [LARGE SCALE GENOMIC DNA]</scope>
    <source>
        <strain evidence="2">Teg-2019</strain>
        <tissue evidence="2">Adductor muscle</tissue>
    </source>
</reference>
<proteinExistence type="predicted"/>
<protein>
    <submittedName>
        <fullName evidence="2">Uncharacterized protein</fullName>
    </submittedName>
</protein>
<feature type="coiled-coil region" evidence="1">
    <location>
        <begin position="94"/>
        <end position="121"/>
    </location>
</feature>
<organism evidence="2 3">
    <name type="scientific">Tegillarca granosa</name>
    <name type="common">Malaysian cockle</name>
    <name type="synonym">Anadara granosa</name>
    <dbReference type="NCBI Taxonomy" id="220873"/>
    <lineage>
        <taxon>Eukaryota</taxon>
        <taxon>Metazoa</taxon>
        <taxon>Spiralia</taxon>
        <taxon>Lophotrochozoa</taxon>
        <taxon>Mollusca</taxon>
        <taxon>Bivalvia</taxon>
        <taxon>Autobranchia</taxon>
        <taxon>Pteriomorphia</taxon>
        <taxon>Arcoida</taxon>
        <taxon>Arcoidea</taxon>
        <taxon>Arcidae</taxon>
        <taxon>Tegillarca</taxon>
    </lineage>
</organism>
<evidence type="ECO:0000256" key="1">
    <source>
        <dbReference type="SAM" id="Coils"/>
    </source>
</evidence>
<dbReference type="Proteomes" id="UP001217089">
    <property type="component" value="Unassembled WGS sequence"/>
</dbReference>
<keyword evidence="1" id="KW-0175">Coiled coil</keyword>
<evidence type="ECO:0000313" key="2">
    <source>
        <dbReference type="EMBL" id="KAJ8317305.1"/>
    </source>
</evidence>
<name>A0ABQ9FM01_TEGGR</name>
<evidence type="ECO:0000313" key="3">
    <source>
        <dbReference type="Proteomes" id="UP001217089"/>
    </source>
</evidence>
<keyword evidence="3" id="KW-1185">Reference proteome</keyword>
<sequence length="365" mass="40604">MAIETNRPQKVTCQLRGKSLTFIPSGSNTVASIYYFVHKTHTLNNLKENLTTSLDIILQFSRELRSHNSVRNHDNLYVNLCHADTEKRFILNQIKTTADRLAELETKIGQLSTDAAQFQNLLNTFSGQLSGTSPVTNGISGAVFTRWGKLSCPNNDTMVYSGYIGGSYFNHAGAAPNVLCFPRDPIMGAITTHPSTFGYVYGSEYETTFFGSSLPDENVPCSVCISQHHYLLHMLPGRNKCYDGWTEQYHGYLAGNYYGYRAPTEYICMDENPDVLNGGKANQDGVRFYGVISGCGTLPCPPYNESVPLTCAEFSSQQSSVLVQTNMKEVRNECNADEHNESKTIDFRQFLTDTDVSSTDAQNDK</sequence>
<dbReference type="PANTHER" id="PTHR24024:SF18">
    <property type="entry name" value="SHORT-CHAIN COLLAGEN C4-LIKE"/>
    <property type="match status" value="1"/>
</dbReference>
<accession>A0ABQ9FM01</accession>
<comment type="caution">
    <text evidence="2">The sequence shown here is derived from an EMBL/GenBank/DDBJ whole genome shotgun (WGS) entry which is preliminary data.</text>
</comment>
<dbReference type="InterPro" id="IPR051077">
    <property type="entry name" value="Ca-dependent_lectin"/>
</dbReference>